<keyword evidence="7" id="KW-1185">Reference proteome</keyword>
<keyword evidence="4" id="KW-0175">Coiled coil</keyword>
<evidence type="ECO:0000259" key="5">
    <source>
        <dbReference type="Pfam" id="PF01420"/>
    </source>
</evidence>
<sequence>MMEINENKGFKQTEIGPIPEDWEVVKLGEVVYEVPLKERQIIIEKNKYYKRIFTKLYGKGVAIKDIIMGSQISTKIMFIVKKDDFIFSKINIRKGAYGVINNHLDGAVVTSEHPILRARTERLDINFLSLYLLQPNVWNIIKSHAKGFSGKERVKTREFLSLLIPLPPLQEQKNIAYVLSTIQEAIEKTDAVLKATKELKKSLMKHLFTYGPVSIHEIEKVKLKETEIGPIPEDWEVVRLGDLKNKNMLKIQFGFPCGKWNDIGSGIPQLRPFNINEMGYIDLNNLKYIQTDKDISNYLVKKGDIIFNNTNSEELVGKTAYFNHDNKKFVISNHMTIIRVIDERLSAYFIAKYLHKKWYEGYYKIICRRHVNQCSINLARLSNIPIPLPPLPVQQKIAEILSAVDEKIQAEENKKKALQELFKSMLHNLMSGKIRVKDLKWVSNE</sequence>
<dbReference type="AlphaFoldDB" id="A0A1M6ST51"/>
<dbReference type="Gene3D" id="3.90.220.20">
    <property type="entry name" value="DNA methylase specificity domains"/>
    <property type="match status" value="2"/>
</dbReference>
<dbReference type="InterPro" id="IPR044946">
    <property type="entry name" value="Restrct_endonuc_typeI_TRD_sf"/>
</dbReference>
<dbReference type="Pfam" id="PF01420">
    <property type="entry name" value="Methylase_S"/>
    <property type="match status" value="2"/>
</dbReference>
<feature type="domain" description="Type I restriction modification DNA specificity" evidence="5">
    <location>
        <begin position="232"/>
        <end position="419"/>
    </location>
</feature>
<dbReference type="OrthoDB" id="9811611at2"/>
<dbReference type="EMBL" id="LT670846">
    <property type="protein sequence ID" value="SHK47901.1"/>
    <property type="molecule type" value="Genomic_DNA"/>
</dbReference>
<name>A0A1M6ST51_9AQUI</name>
<dbReference type="PANTHER" id="PTHR30408:SF12">
    <property type="entry name" value="TYPE I RESTRICTION ENZYME MJAVIII SPECIFICITY SUBUNIT"/>
    <property type="match status" value="1"/>
</dbReference>
<dbReference type="REBASE" id="167187">
    <property type="entry name" value="S.Tmi19557ORF1156P"/>
</dbReference>
<keyword evidence="2" id="KW-0680">Restriction system</keyword>
<dbReference type="SUPFAM" id="SSF116734">
    <property type="entry name" value="DNA methylase specificity domain"/>
    <property type="match status" value="2"/>
</dbReference>
<comment type="similarity">
    <text evidence="1">Belongs to the type-I restriction system S methylase family.</text>
</comment>
<evidence type="ECO:0000313" key="7">
    <source>
        <dbReference type="Proteomes" id="UP000189810"/>
    </source>
</evidence>
<keyword evidence="3" id="KW-0238">DNA-binding</keyword>
<evidence type="ECO:0000256" key="3">
    <source>
        <dbReference type="ARBA" id="ARBA00023125"/>
    </source>
</evidence>
<proteinExistence type="inferred from homology"/>
<dbReference type="GO" id="GO:0009307">
    <property type="term" value="P:DNA restriction-modification system"/>
    <property type="evidence" value="ECO:0007669"/>
    <property type="project" value="UniProtKB-KW"/>
</dbReference>
<dbReference type="InterPro" id="IPR052021">
    <property type="entry name" value="Type-I_RS_S_subunit"/>
</dbReference>
<evidence type="ECO:0000256" key="4">
    <source>
        <dbReference type="SAM" id="Coils"/>
    </source>
</evidence>
<dbReference type="InterPro" id="IPR000055">
    <property type="entry name" value="Restrct_endonuc_typeI_TRD"/>
</dbReference>
<dbReference type="PANTHER" id="PTHR30408">
    <property type="entry name" value="TYPE-1 RESTRICTION ENZYME ECOKI SPECIFICITY PROTEIN"/>
    <property type="match status" value="1"/>
</dbReference>
<reference evidence="6 7" key="1">
    <citation type="submission" date="2016-11" db="EMBL/GenBank/DDBJ databases">
        <authorList>
            <person name="Jaros S."/>
            <person name="Januszkiewicz K."/>
            <person name="Wedrychowicz H."/>
        </authorList>
    </citation>
    <scope>NUCLEOTIDE SEQUENCE [LARGE SCALE GENOMIC DNA]</scope>
    <source>
        <strain evidence="6 7">DSM 19557</strain>
    </source>
</reference>
<evidence type="ECO:0000256" key="2">
    <source>
        <dbReference type="ARBA" id="ARBA00022747"/>
    </source>
</evidence>
<organism evidence="6 7">
    <name type="scientific">Thermocrinis minervae</name>
    <dbReference type="NCBI Taxonomy" id="381751"/>
    <lineage>
        <taxon>Bacteria</taxon>
        <taxon>Pseudomonadati</taxon>
        <taxon>Aquificota</taxon>
        <taxon>Aquificia</taxon>
        <taxon>Aquificales</taxon>
        <taxon>Aquificaceae</taxon>
        <taxon>Thermocrinis</taxon>
    </lineage>
</organism>
<dbReference type="GO" id="GO:0003677">
    <property type="term" value="F:DNA binding"/>
    <property type="evidence" value="ECO:0007669"/>
    <property type="project" value="UniProtKB-KW"/>
</dbReference>
<dbReference type="CDD" id="cd17526">
    <property type="entry name" value="RMtype1_S_Cje2232P-TRD2-CR2_like"/>
    <property type="match status" value="1"/>
</dbReference>
<feature type="domain" description="Type I restriction modification DNA specificity" evidence="5">
    <location>
        <begin position="19"/>
        <end position="189"/>
    </location>
</feature>
<evidence type="ECO:0000256" key="1">
    <source>
        <dbReference type="ARBA" id="ARBA00010923"/>
    </source>
</evidence>
<accession>A0A1M6ST51</accession>
<gene>
    <name evidence="6" type="ORF">SAMN05444391_1157</name>
</gene>
<feature type="coiled-coil region" evidence="4">
    <location>
        <begin position="400"/>
        <end position="428"/>
    </location>
</feature>
<evidence type="ECO:0000313" key="6">
    <source>
        <dbReference type="EMBL" id="SHK47901.1"/>
    </source>
</evidence>
<dbReference type="STRING" id="381751.SAMN05444391_1157"/>
<protein>
    <submittedName>
        <fullName evidence="6">Type I restriction enzyme, S subunit</fullName>
    </submittedName>
</protein>
<dbReference type="Proteomes" id="UP000189810">
    <property type="component" value="Chromosome I"/>
</dbReference>